<dbReference type="EMBL" id="JOSS01000046">
    <property type="protein sequence ID" value="KEO30546.1"/>
    <property type="molecule type" value="Genomic_DNA"/>
</dbReference>
<organism evidence="1 2">
    <name type="scientific">Escherichia coli 2-460-02_S1_C1</name>
    <dbReference type="NCBI Taxonomy" id="1444044"/>
    <lineage>
        <taxon>Bacteria</taxon>
        <taxon>Pseudomonadati</taxon>
        <taxon>Pseudomonadota</taxon>
        <taxon>Gammaproteobacteria</taxon>
        <taxon>Enterobacterales</taxon>
        <taxon>Enterobacteriaceae</taxon>
        <taxon>Escherichia</taxon>
    </lineage>
</organism>
<gene>
    <name evidence="1" type="ORF">AB05_2727</name>
</gene>
<protein>
    <submittedName>
        <fullName evidence="1">Uncharacterized protein</fullName>
    </submittedName>
</protein>
<accession>A0A836ND79</accession>
<evidence type="ECO:0000313" key="1">
    <source>
        <dbReference type="EMBL" id="KEO30546.1"/>
    </source>
</evidence>
<evidence type="ECO:0000313" key="2">
    <source>
        <dbReference type="Proteomes" id="UP000028038"/>
    </source>
</evidence>
<comment type="caution">
    <text evidence="1">The sequence shown here is derived from an EMBL/GenBank/DDBJ whole genome shotgun (WGS) entry which is preliminary data.</text>
</comment>
<dbReference type="AlphaFoldDB" id="A0A836ND79"/>
<sequence length="65" mass="7765">MGEPAVSLVAAMLRKHSEIKCELPHTLLNKIYKMFRMTHEITFHFRIMSEYARNQTIHVFTMAKW</sequence>
<proteinExistence type="predicted"/>
<dbReference type="Proteomes" id="UP000028038">
    <property type="component" value="Unassembled WGS sequence"/>
</dbReference>
<reference evidence="1 2" key="1">
    <citation type="submission" date="2014-06" db="EMBL/GenBank/DDBJ databases">
        <title>Genetic Variability of E. coli after antibiotic treatment.</title>
        <authorList>
            <person name="Silbergeld E."/>
            <person name="Coles C."/>
            <person name="Seidman J.C."/>
            <person name="You Y."/>
            <person name="George J."/>
            <person name="Nadendla S."/>
            <person name="Daugherty S.C."/>
            <person name="Nagaraj S."/>
            <person name="Ott S."/>
            <person name="Klega K."/>
            <person name="Rasko D."/>
        </authorList>
    </citation>
    <scope>NUCLEOTIDE SEQUENCE [LARGE SCALE GENOMIC DNA]</scope>
    <source>
        <strain evidence="1 2">2-460-02_S1_C1</strain>
    </source>
</reference>
<name>A0A836ND79_ECOLX</name>